<keyword evidence="3 7" id="KW-0812">Transmembrane</keyword>
<evidence type="ECO:0000259" key="8">
    <source>
        <dbReference type="Pfam" id="PF01490"/>
    </source>
</evidence>
<dbReference type="PANTHER" id="PTHR22950">
    <property type="entry name" value="AMINO ACID TRANSPORTER"/>
    <property type="match status" value="1"/>
</dbReference>
<feature type="transmembrane region" description="Helical" evidence="7">
    <location>
        <begin position="267"/>
        <end position="289"/>
    </location>
</feature>
<proteinExistence type="inferred from homology"/>
<keyword evidence="10" id="KW-1185">Reference proteome</keyword>
<comment type="subcellular location">
    <subcellularLocation>
        <location evidence="1">Membrane</location>
        <topology evidence="1">Multi-pass membrane protein</topology>
    </subcellularLocation>
</comment>
<accession>A0A2J5HNN1</accession>
<feature type="transmembrane region" description="Helical" evidence="7">
    <location>
        <begin position="309"/>
        <end position="328"/>
    </location>
</feature>
<feature type="transmembrane region" description="Helical" evidence="7">
    <location>
        <begin position="128"/>
        <end position="146"/>
    </location>
</feature>
<evidence type="ECO:0000313" key="9">
    <source>
        <dbReference type="EMBL" id="PLN78832.1"/>
    </source>
</evidence>
<evidence type="ECO:0000256" key="3">
    <source>
        <dbReference type="ARBA" id="ARBA00022692"/>
    </source>
</evidence>
<evidence type="ECO:0000256" key="6">
    <source>
        <dbReference type="SAM" id="MobiDB-lite"/>
    </source>
</evidence>
<feature type="transmembrane region" description="Helical" evidence="7">
    <location>
        <begin position="184"/>
        <end position="204"/>
    </location>
</feature>
<evidence type="ECO:0000256" key="5">
    <source>
        <dbReference type="ARBA" id="ARBA00023136"/>
    </source>
</evidence>
<feature type="transmembrane region" description="Helical" evidence="7">
    <location>
        <begin position="152"/>
        <end position="172"/>
    </location>
</feature>
<keyword evidence="5 7" id="KW-0472">Membrane</keyword>
<dbReference type="Pfam" id="PF01490">
    <property type="entry name" value="Aa_trans"/>
    <property type="match status" value="1"/>
</dbReference>
<evidence type="ECO:0000256" key="7">
    <source>
        <dbReference type="SAM" id="Phobius"/>
    </source>
</evidence>
<feature type="region of interest" description="Disordered" evidence="6">
    <location>
        <begin position="1"/>
        <end position="27"/>
    </location>
</feature>
<feature type="transmembrane region" description="Helical" evidence="7">
    <location>
        <begin position="416"/>
        <end position="440"/>
    </location>
</feature>
<gene>
    <name evidence="9" type="ORF">BDW42DRAFT_195636</name>
</gene>
<dbReference type="OrthoDB" id="40134at2759"/>
<feature type="transmembrane region" description="Helical" evidence="7">
    <location>
        <begin position="46"/>
        <end position="67"/>
    </location>
</feature>
<dbReference type="GO" id="GO:0015179">
    <property type="term" value="F:L-amino acid transmembrane transporter activity"/>
    <property type="evidence" value="ECO:0007669"/>
    <property type="project" value="TreeGrafter"/>
</dbReference>
<evidence type="ECO:0000313" key="10">
    <source>
        <dbReference type="Proteomes" id="UP000235023"/>
    </source>
</evidence>
<dbReference type="GO" id="GO:0016020">
    <property type="term" value="C:membrane"/>
    <property type="evidence" value="ECO:0007669"/>
    <property type="project" value="UniProtKB-SubCell"/>
</dbReference>
<dbReference type="Proteomes" id="UP000235023">
    <property type="component" value="Unassembled WGS sequence"/>
</dbReference>
<name>A0A2J5HNN1_9EURO</name>
<feature type="transmembrane region" description="Helical" evidence="7">
    <location>
        <begin position="231"/>
        <end position="255"/>
    </location>
</feature>
<keyword evidence="4 7" id="KW-1133">Transmembrane helix</keyword>
<organism evidence="9 10">
    <name type="scientific">Aspergillus taichungensis</name>
    <dbReference type="NCBI Taxonomy" id="482145"/>
    <lineage>
        <taxon>Eukaryota</taxon>
        <taxon>Fungi</taxon>
        <taxon>Dikarya</taxon>
        <taxon>Ascomycota</taxon>
        <taxon>Pezizomycotina</taxon>
        <taxon>Eurotiomycetes</taxon>
        <taxon>Eurotiomycetidae</taxon>
        <taxon>Eurotiales</taxon>
        <taxon>Aspergillaceae</taxon>
        <taxon>Aspergillus</taxon>
        <taxon>Aspergillus subgen. Circumdati</taxon>
    </lineage>
</organism>
<evidence type="ECO:0000256" key="4">
    <source>
        <dbReference type="ARBA" id="ARBA00022989"/>
    </source>
</evidence>
<evidence type="ECO:0000256" key="2">
    <source>
        <dbReference type="ARBA" id="ARBA00008066"/>
    </source>
</evidence>
<dbReference type="PANTHER" id="PTHR22950:SF697">
    <property type="entry name" value="AMINO ACID TRANSPORTER (EUROFUNG)"/>
    <property type="match status" value="1"/>
</dbReference>
<feature type="transmembrane region" description="Helical" evidence="7">
    <location>
        <begin position="349"/>
        <end position="369"/>
    </location>
</feature>
<protein>
    <submittedName>
        <fullName evidence="9">Amino acid transporter</fullName>
    </submittedName>
</protein>
<dbReference type="EMBL" id="KZ559570">
    <property type="protein sequence ID" value="PLN78832.1"/>
    <property type="molecule type" value="Genomic_DNA"/>
</dbReference>
<feature type="compositionally biased region" description="Basic and acidic residues" evidence="6">
    <location>
        <begin position="1"/>
        <end position="13"/>
    </location>
</feature>
<sequence length="465" mass="49443">MQEKQEAEAHVGSDIEPSSGSPTSTTFGEQEEVFKQTDSGVDFRKVGWFNAGIIFTKILFATGVLSLPESLGALGAVGGSLSIVAWGCFNTYAFTILGDFRARHPSCHSVADMAGVVGGVVAKEVTGLLFIIAYILVTGSGIIGVSTALNALSHHAACTVWWSLIATVVTIATASIRKLQHVGWLTYAGFLSIYIAVLIVVIGVTTRDRPAAAPQTGDFELGYYAINNPGFAAGMVASSTIFVSSAGTSAFLPVISEMRNPKDYKKPLYFCMLLVNASYLAFSLVVYRWCGQYLASPSLGSAGQTVKMVSYGVGLLGLIVSATVYLHVGAKYVFVRLLAGSPHLQSNSFVHWGTWLSTTFIMGALAFVLASAIPIFTFLIALVGSVCFAPLAMSLPGWLWLYDHGEYKRGTLLQKIIYVLHVGMVLLGLFFLIGATYGVVMQIKAAYATGQIGSAFSCADNSNSS</sequence>
<evidence type="ECO:0000256" key="1">
    <source>
        <dbReference type="ARBA" id="ARBA00004141"/>
    </source>
</evidence>
<dbReference type="FunFam" id="1.20.1740.10:FF:000039">
    <property type="entry name" value="Neutral amino acid transporter (Eurofung)"/>
    <property type="match status" value="1"/>
</dbReference>
<feature type="domain" description="Amino acid transporter transmembrane" evidence="8">
    <location>
        <begin position="45"/>
        <end position="440"/>
    </location>
</feature>
<dbReference type="AlphaFoldDB" id="A0A2J5HNN1"/>
<reference evidence="10" key="1">
    <citation type="submission" date="2017-12" db="EMBL/GenBank/DDBJ databases">
        <authorList>
            <consortium name="DOE Joint Genome Institute"/>
            <person name="Mondo S.J."/>
            <person name="Kjaerbolling I."/>
            <person name="Vesth T.C."/>
            <person name="Frisvad J.C."/>
            <person name="Nybo J.L."/>
            <person name="Theobald S."/>
            <person name="Kuo A."/>
            <person name="Bowyer P."/>
            <person name="Matsuda Y."/>
            <person name="Lyhne E.K."/>
            <person name="Kogle M.E."/>
            <person name="Clum A."/>
            <person name="Lipzen A."/>
            <person name="Salamov A."/>
            <person name="Ngan C.Y."/>
            <person name="Daum C."/>
            <person name="Chiniquy J."/>
            <person name="Barry K."/>
            <person name="LaButti K."/>
            <person name="Haridas S."/>
            <person name="Simmons B.A."/>
            <person name="Magnuson J.K."/>
            <person name="Mortensen U.H."/>
            <person name="Larsen T.O."/>
            <person name="Grigoriev I.V."/>
            <person name="Baker S.E."/>
            <person name="Andersen M.R."/>
            <person name="Nordberg H.P."/>
            <person name="Cantor M.N."/>
            <person name="Hua S.X."/>
        </authorList>
    </citation>
    <scope>NUCLEOTIDE SEQUENCE [LARGE SCALE GENOMIC DNA]</scope>
    <source>
        <strain evidence="10">IBT 19404</strain>
    </source>
</reference>
<comment type="similarity">
    <text evidence="2">Belongs to the amino acid/polyamine transporter 2 family.</text>
</comment>
<dbReference type="InterPro" id="IPR013057">
    <property type="entry name" value="AA_transpt_TM"/>
</dbReference>
<feature type="transmembrane region" description="Helical" evidence="7">
    <location>
        <begin position="73"/>
        <end position="94"/>
    </location>
</feature>
<feature type="compositionally biased region" description="Low complexity" evidence="6">
    <location>
        <begin position="17"/>
        <end position="26"/>
    </location>
</feature>
<feature type="transmembrane region" description="Helical" evidence="7">
    <location>
        <begin position="375"/>
        <end position="395"/>
    </location>
</feature>